<evidence type="ECO:0000259" key="2">
    <source>
        <dbReference type="SMART" id="SM00642"/>
    </source>
</evidence>
<evidence type="ECO:0000256" key="1">
    <source>
        <dbReference type="SAM" id="MobiDB-lite"/>
    </source>
</evidence>
<dbReference type="AlphaFoldDB" id="V5WCZ0"/>
<dbReference type="PANTHER" id="PTHR47786:SF2">
    <property type="entry name" value="GLYCOSYL HYDROLASE FAMILY 13 CATALYTIC DOMAIN-CONTAINING PROTEIN"/>
    <property type="match status" value="1"/>
</dbReference>
<keyword evidence="4" id="KW-1185">Reference proteome</keyword>
<organism evidence="3 4">
    <name type="scientific">Salinispira pacifica</name>
    <dbReference type="NCBI Taxonomy" id="1307761"/>
    <lineage>
        <taxon>Bacteria</taxon>
        <taxon>Pseudomonadati</taxon>
        <taxon>Spirochaetota</taxon>
        <taxon>Spirochaetia</taxon>
        <taxon>Spirochaetales</taxon>
        <taxon>Spirochaetaceae</taxon>
        <taxon>Salinispira</taxon>
    </lineage>
</organism>
<reference evidence="3 4" key="1">
    <citation type="journal article" date="2015" name="Stand. Genomic Sci.">
        <title>Complete genome sequence and description of Salinispira pacifica gen. nov., sp. nov., a novel spirochaete isolated form a hypersaline microbial mat.</title>
        <authorList>
            <person name="Ben Hania W."/>
            <person name="Joseph M."/>
            <person name="Schumann P."/>
            <person name="Bunk B."/>
            <person name="Fiebig A."/>
            <person name="Sproer C."/>
            <person name="Klenk H.P."/>
            <person name="Fardeau M.L."/>
            <person name="Spring S."/>
        </authorList>
    </citation>
    <scope>NUCLEOTIDE SEQUENCE [LARGE SCALE GENOMIC DNA]</scope>
    <source>
        <strain evidence="3 4">L21-RPul-D2</strain>
    </source>
</reference>
<evidence type="ECO:0000313" key="3">
    <source>
        <dbReference type="EMBL" id="AHC13470.1"/>
    </source>
</evidence>
<dbReference type="Proteomes" id="UP000018680">
    <property type="component" value="Chromosome"/>
</dbReference>
<dbReference type="SUPFAM" id="SSF51445">
    <property type="entry name" value="(Trans)glycosidases"/>
    <property type="match status" value="1"/>
</dbReference>
<dbReference type="InterPro" id="IPR006047">
    <property type="entry name" value="GH13_cat_dom"/>
</dbReference>
<gene>
    <name evidence="3" type="ORF">L21SP2_0024</name>
</gene>
<dbReference type="PATRIC" id="fig|1307761.3.peg.24"/>
<proteinExistence type="predicted"/>
<dbReference type="STRING" id="1307761.L21SP2_0024"/>
<name>V5WCZ0_9SPIO</name>
<dbReference type="eggNOG" id="COG0366">
    <property type="taxonomic scope" value="Bacteria"/>
</dbReference>
<feature type="domain" description="Glycosyl hydrolase family 13 catalytic" evidence="2">
    <location>
        <begin position="316"/>
        <end position="716"/>
    </location>
</feature>
<dbReference type="HOGENOM" id="CLU_005647_0_0_12"/>
<dbReference type="Gene3D" id="3.20.20.80">
    <property type="entry name" value="Glycosidases"/>
    <property type="match status" value="2"/>
</dbReference>
<dbReference type="OrthoDB" id="9808590at2"/>
<evidence type="ECO:0000313" key="4">
    <source>
        <dbReference type="Proteomes" id="UP000018680"/>
    </source>
</evidence>
<dbReference type="EMBL" id="CP006939">
    <property type="protein sequence ID" value="AHC13470.1"/>
    <property type="molecule type" value="Genomic_DNA"/>
</dbReference>
<feature type="compositionally biased region" description="Basic residues" evidence="1">
    <location>
        <begin position="1123"/>
        <end position="1134"/>
    </location>
</feature>
<dbReference type="PANTHER" id="PTHR47786">
    <property type="entry name" value="ALPHA-1,4-GLUCAN:MALTOSE-1-PHOSPHATE MALTOSYLTRANSFERASE"/>
    <property type="match status" value="1"/>
</dbReference>
<dbReference type="GO" id="GO:0005975">
    <property type="term" value="P:carbohydrate metabolic process"/>
    <property type="evidence" value="ECO:0007669"/>
    <property type="project" value="InterPro"/>
</dbReference>
<accession>V5WCZ0</accession>
<dbReference type="Pfam" id="PF00128">
    <property type="entry name" value="Alpha-amylase"/>
    <property type="match status" value="1"/>
</dbReference>
<dbReference type="KEGG" id="slr:L21SP2_0024"/>
<feature type="compositionally biased region" description="Basic and acidic residues" evidence="1">
    <location>
        <begin position="1143"/>
        <end position="1153"/>
    </location>
</feature>
<protein>
    <submittedName>
        <fullName evidence="3">Alpha-amylase family protein</fullName>
    </submittedName>
</protein>
<dbReference type="InterPro" id="IPR017853">
    <property type="entry name" value="GH"/>
</dbReference>
<dbReference type="SMART" id="SM00642">
    <property type="entry name" value="Aamy"/>
    <property type="match status" value="1"/>
</dbReference>
<dbReference type="RefSeq" id="WP_024266403.1">
    <property type="nucleotide sequence ID" value="NC_023035.1"/>
</dbReference>
<sequence>MSGLREFHIRKEIRDTLSFDEGLYSSRGTAVFANLQGARRFHRKLIEHLSDSGESLRAEDLYAMGLIDEAFHVVLFQYRKDISSNLMSRMYEYLSGEIGRNRLETTLEMFLTRFPTRSIYTRETNPTQYLNSMHDGETGTEIALEELFLLYLSNANPGYADGELLINDHDLNEHSSYSAIIQGIRNFLSKEAAYGPDAQDLFTMLRSPAKLFPQSLQQQLEYIRDRWGYLLGDLFMKLLRGIDFLKEVNSFFTNQGLQPGAGGFMDPYSFDGMEDYERFSDDSEWMPKVVLLAKSTLVWLSQLSSYYSRDINRLDQIPDEELDRIASRGFNALWLIGLWERSDASRKIKHQCGNPEAAASAYALYNSEIAGNVGGWDALKQLRDRCARRGIRLASDMVPNHTGIDSQWMQEHPDWYLQLDHPPYPSYSFTGENLSSRDGVGIYLEDHYYDQSDAAVVFKRIDFNTGHTRYIYHGNDGTHMPWNDTAQLNYLKEEVREAVIQTILHVARNFPIIRFDAAMTLAKKHIHRLWFPEPGSGGDIATRAEFGMTWSQFNELMPREFWRDVVDRVNREVPDTLLLAEAFWMMEGYFVRTLGMHRVYNSAFMNMLKNEENDKYRKTIKNTIEFDKDILKRFVNFMNNPDEDTAVAQFGDGDKYFGVCTMMVTMPGLPMFGHGQVEGFTEKYGMEYQRAYYDETPRDDLLRRHEQEIFPLMKKRYLFSGVEHFFLFDFKDHGNINDNVFAYSNANDLERALVFYNNAYGSSSGYINETSPYVEKSIGGRKETLQKTLGDALRLSRNEDSWCLFRESGSGLWYIRHSLDIHENGFHLHLNGYETRVYLDIHEVRDNEYGHYRQLHDRLQGEGVKDIGTAIRQILLKPVYDAFISVFSPDFVDKFVDYLGTSGKTAVSLHEQFVKSFTGFVKTVEEYTVDPDFTDNSIRTFSQVIHNIHRAFEIRSESSGNKAMAYLLGPVKENRELKKLLLGFIILHSIGDYDDEWMLEGRIHEVLGFAPDLQKTFSWLSSYSQWSGEGDAIAASDLKRALDYQVVLRAIGTNYFNGVHWFNRESFEDFAWWSAVYQIILSEGPDEELMKKSYTRSQKWLKAMEESGYELEKLKDLLPSPKSPKKTQKAKSSKPQKSSSDNGSKKAPNEASKKASKKGPKQTPQKTSKTDTGKSRKTSKGSGST</sequence>
<feature type="region of interest" description="Disordered" evidence="1">
    <location>
        <begin position="1113"/>
        <end position="1185"/>
    </location>
</feature>